<dbReference type="Proteomes" id="UP000481288">
    <property type="component" value="Unassembled WGS sequence"/>
</dbReference>
<dbReference type="AlphaFoldDB" id="A0A7D8YSG8"/>
<accession>A0A7D8YSG8</accession>
<reference evidence="1 2" key="1">
    <citation type="submission" date="2018-05" db="EMBL/GenBank/DDBJ databases">
        <title>Whole genome sequencing for identification of molecular markers to develop diagnostic detection tools for the regulated plant pathogen Lachnellula willkommii.</title>
        <authorList>
            <person name="Giroux E."/>
            <person name="Bilodeau G."/>
        </authorList>
    </citation>
    <scope>NUCLEOTIDE SEQUENCE [LARGE SCALE GENOMIC DNA]</scope>
    <source>
        <strain evidence="1 2">CBS 625.97</strain>
    </source>
</reference>
<proteinExistence type="predicted"/>
<gene>
    <name evidence="1" type="ORF">LCER1_G008193</name>
</gene>
<evidence type="ECO:0000313" key="1">
    <source>
        <dbReference type="EMBL" id="TVY52880.1"/>
    </source>
</evidence>
<organism evidence="1 2">
    <name type="scientific">Lachnellula cervina</name>
    <dbReference type="NCBI Taxonomy" id="1316786"/>
    <lineage>
        <taxon>Eukaryota</taxon>
        <taxon>Fungi</taxon>
        <taxon>Dikarya</taxon>
        <taxon>Ascomycota</taxon>
        <taxon>Pezizomycotina</taxon>
        <taxon>Leotiomycetes</taxon>
        <taxon>Helotiales</taxon>
        <taxon>Lachnaceae</taxon>
        <taxon>Lachnellula</taxon>
    </lineage>
</organism>
<name>A0A7D8YSG8_9HELO</name>
<dbReference type="OrthoDB" id="3508416at2759"/>
<evidence type="ECO:0008006" key="3">
    <source>
        <dbReference type="Google" id="ProtNLM"/>
    </source>
</evidence>
<comment type="caution">
    <text evidence="1">The sequence shown here is derived from an EMBL/GenBank/DDBJ whole genome shotgun (WGS) entry which is preliminary data.</text>
</comment>
<sequence>MSESLADSAAMVLFRPRSNNMPRAQRAPSRWHTTRASWEELKLAAAAWAPPATSRFFPSSGTTSTPITETPIADTPTTRALMMAESSTSSEPKTPNELALYSDIRKIGSSSQSSLQQDVHQRSLTPPYQTTQEFDAIFDVALTRAQAHQNVSTSSPDASNALATATPPILHSFRPNQMALAQQGLLASSTHGSDYSRTTYQGDPGSYSYVVQISDLAKDENCALFITNIPPTVYHSDIFDQIDVGPVFALHVSPADATHVMQAAKLVFMNPEAAQLMIKKTIRMQGKRLGMRYNRHGYRRNDRNYSRVIIVEGPERAMNLATWDTYFRYYSDLVYDRVLEVHCETRGNKAYAFHFARIDGQAETCFLAIKAEPSFQGYITVRYGQDPCGA</sequence>
<evidence type="ECO:0000313" key="2">
    <source>
        <dbReference type="Proteomes" id="UP000481288"/>
    </source>
</evidence>
<keyword evidence="2" id="KW-1185">Reference proteome</keyword>
<protein>
    <recommendedName>
        <fullName evidence="3">RRM domain-containing protein</fullName>
    </recommendedName>
</protein>
<dbReference type="EMBL" id="QGMG01000535">
    <property type="protein sequence ID" value="TVY52880.1"/>
    <property type="molecule type" value="Genomic_DNA"/>
</dbReference>